<dbReference type="InterPro" id="IPR000073">
    <property type="entry name" value="AB_hydrolase_1"/>
</dbReference>
<dbReference type="PANTHER" id="PTHR43798:SF31">
    <property type="entry name" value="AB HYDROLASE SUPERFAMILY PROTEIN YCLE"/>
    <property type="match status" value="1"/>
</dbReference>
<evidence type="ECO:0000313" key="4">
    <source>
        <dbReference type="Proteomes" id="UP000199152"/>
    </source>
</evidence>
<keyword evidence="1" id="KW-0378">Hydrolase</keyword>
<dbReference type="AlphaFoldDB" id="A0A1I3YHP6"/>
<protein>
    <submittedName>
        <fullName evidence="3">Pimeloyl-ACP methyl ester carboxylesterase</fullName>
    </submittedName>
</protein>
<accession>A0A1I3YHP6</accession>
<gene>
    <name evidence="3" type="ORF">SAMN04488085_10153</name>
</gene>
<dbReference type="OrthoDB" id="5513277at2"/>
<dbReference type="PANTHER" id="PTHR43798">
    <property type="entry name" value="MONOACYLGLYCEROL LIPASE"/>
    <property type="match status" value="1"/>
</dbReference>
<dbReference type="GO" id="GO:0016787">
    <property type="term" value="F:hydrolase activity"/>
    <property type="evidence" value="ECO:0007669"/>
    <property type="project" value="UniProtKB-KW"/>
</dbReference>
<dbReference type="InterPro" id="IPR050266">
    <property type="entry name" value="AB_hydrolase_sf"/>
</dbReference>
<dbReference type="Gene3D" id="3.40.50.1820">
    <property type="entry name" value="alpha/beta hydrolase"/>
    <property type="match status" value="1"/>
</dbReference>
<dbReference type="InterPro" id="IPR029058">
    <property type="entry name" value="AB_hydrolase_fold"/>
</dbReference>
<evidence type="ECO:0000259" key="2">
    <source>
        <dbReference type="Pfam" id="PF12697"/>
    </source>
</evidence>
<dbReference type="STRING" id="504800.SAMN04488085_10153"/>
<feature type="domain" description="AB hydrolase-1" evidence="2">
    <location>
        <begin position="60"/>
        <end position="283"/>
    </location>
</feature>
<keyword evidence="4" id="KW-1185">Reference proteome</keyword>
<dbReference type="Pfam" id="PF12697">
    <property type="entry name" value="Abhydrolase_6"/>
    <property type="match status" value="1"/>
</dbReference>
<sequence>MTTIDRPSGFTSDRGRARFLAAYDRAFTALWPVPVSAEDVPTSLGVVRAYRAGPSGPDPVVLLSGAGGNALGWYRHVAALSAHRPVLAVDPLGEPGRSVPSQALADGVTAARWLDEVLAAVGAERAHLVGSSYGGWIALEHERHLSGRVSAVTLVDPAGLADLSGRFYRWVILGGLSVLLPRPLRHRAARALVNGTLTEDELMRLGLAARSFRRRLPAPPVWTDPDLAAITTPVQLLLGARSALHDSTAVARRIATVAPSWRTEVVPATGHALPLEAPGLVVARVLAFHPTRAGDDLPDELTCS</sequence>
<dbReference type="InParanoid" id="A0A1I3YHP6"/>
<dbReference type="EMBL" id="FOSW01000001">
    <property type="protein sequence ID" value="SFK31447.1"/>
    <property type="molecule type" value="Genomic_DNA"/>
</dbReference>
<reference evidence="3 4" key="1">
    <citation type="submission" date="2016-10" db="EMBL/GenBank/DDBJ databases">
        <authorList>
            <person name="de Groot N.N."/>
        </authorList>
    </citation>
    <scope>NUCLEOTIDE SEQUENCE [LARGE SCALE GENOMIC DNA]</scope>
    <source>
        <strain evidence="3 4">DSM 45317</strain>
    </source>
</reference>
<proteinExistence type="predicted"/>
<dbReference type="Proteomes" id="UP000199152">
    <property type="component" value="Unassembled WGS sequence"/>
</dbReference>
<dbReference type="SUPFAM" id="SSF53474">
    <property type="entry name" value="alpha/beta-Hydrolases"/>
    <property type="match status" value="1"/>
</dbReference>
<organism evidence="3 4">
    <name type="scientific">Geodermatophilus ruber</name>
    <dbReference type="NCBI Taxonomy" id="504800"/>
    <lineage>
        <taxon>Bacteria</taxon>
        <taxon>Bacillati</taxon>
        <taxon>Actinomycetota</taxon>
        <taxon>Actinomycetes</taxon>
        <taxon>Geodermatophilales</taxon>
        <taxon>Geodermatophilaceae</taxon>
        <taxon>Geodermatophilus</taxon>
    </lineage>
</organism>
<dbReference type="GO" id="GO:0016020">
    <property type="term" value="C:membrane"/>
    <property type="evidence" value="ECO:0007669"/>
    <property type="project" value="TreeGrafter"/>
</dbReference>
<evidence type="ECO:0000256" key="1">
    <source>
        <dbReference type="ARBA" id="ARBA00022801"/>
    </source>
</evidence>
<name>A0A1I3YHP6_9ACTN</name>
<dbReference type="RefSeq" id="WP_091319577.1">
    <property type="nucleotide sequence ID" value="NZ_FOSW01000001.1"/>
</dbReference>
<evidence type="ECO:0000313" key="3">
    <source>
        <dbReference type="EMBL" id="SFK31447.1"/>
    </source>
</evidence>